<dbReference type="Gene3D" id="1.10.10.60">
    <property type="entry name" value="Homeodomain-like"/>
    <property type="match status" value="1"/>
</dbReference>
<evidence type="ECO:0000313" key="1">
    <source>
        <dbReference type="EMBL" id="KEQ31198.1"/>
    </source>
</evidence>
<protein>
    <recommendedName>
        <fullName evidence="3">Homeodomain phBC6A51-type domain-containing protein</fullName>
    </recommendedName>
</protein>
<reference evidence="1 2" key="1">
    <citation type="journal article" date="1992" name="Int. J. Syst. Bacteriol.">
        <title>Sphingobacterium antarcticus sp. nov. a Psychrotrophic Bacterium from the Soils of Schirmacher Oasis, Antarctica.</title>
        <authorList>
            <person name="Shivaji S."/>
            <person name="Ray M.K."/>
            <person name="Rao N.S."/>
            <person name="Saiserr L."/>
            <person name="Jagannadham M.V."/>
            <person name="Kumar G.S."/>
            <person name="Reddy G."/>
            <person name="Bhargava P.M."/>
        </authorList>
    </citation>
    <scope>NUCLEOTIDE SEQUENCE [LARGE SCALE GENOMIC DNA]</scope>
    <source>
        <strain evidence="1 2">4BY</strain>
    </source>
</reference>
<evidence type="ECO:0000313" key="2">
    <source>
        <dbReference type="Proteomes" id="UP000028007"/>
    </source>
</evidence>
<dbReference type="OrthoDB" id="981159at2"/>
<proteinExistence type="predicted"/>
<name>A0A081PKH5_9SPHI</name>
<organism evidence="1 2">
    <name type="scientific">Pedobacter antarcticus 4BY</name>
    <dbReference type="NCBI Taxonomy" id="1358423"/>
    <lineage>
        <taxon>Bacteria</taxon>
        <taxon>Pseudomonadati</taxon>
        <taxon>Bacteroidota</taxon>
        <taxon>Sphingobacteriia</taxon>
        <taxon>Sphingobacteriales</taxon>
        <taxon>Sphingobacteriaceae</taxon>
        <taxon>Pedobacter</taxon>
    </lineage>
</organism>
<sequence length="130" mass="14926">MQTSKKPTPEKFQSVLKSKAGNVSEVAKAFKVTRKTVYNWINGNKKFMEIFEDQIESLIDFAESKLLKSINNGSDTATIFFLKTRGKSRGYVEKSEVDHTTKGESINKQVEKLTDDELMEKIEKLRNKMK</sequence>
<accession>A0A081PKH5</accession>
<dbReference type="AlphaFoldDB" id="A0A081PKH5"/>
<evidence type="ECO:0008006" key="3">
    <source>
        <dbReference type="Google" id="ProtNLM"/>
    </source>
</evidence>
<dbReference type="EMBL" id="JNFF01000019">
    <property type="protein sequence ID" value="KEQ31198.1"/>
    <property type="molecule type" value="Genomic_DNA"/>
</dbReference>
<keyword evidence="2" id="KW-1185">Reference proteome</keyword>
<gene>
    <name evidence="1" type="ORF">N180_02820</name>
</gene>
<dbReference type="eggNOG" id="ENOG503332X">
    <property type="taxonomic scope" value="Bacteria"/>
</dbReference>
<dbReference type="RefSeq" id="WP_037438287.1">
    <property type="nucleotide sequence ID" value="NZ_JNFF01000019.1"/>
</dbReference>
<dbReference type="Proteomes" id="UP000028007">
    <property type="component" value="Unassembled WGS sequence"/>
</dbReference>
<comment type="caution">
    <text evidence="1">The sequence shown here is derived from an EMBL/GenBank/DDBJ whole genome shotgun (WGS) entry which is preliminary data.</text>
</comment>